<dbReference type="SUPFAM" id="SSF52980">
    <property type="entry name" value="Restriction endonuclease-like"/>
    <property type="match status" value="1"/>
</dbReference>
<dbReference type="Proteomes" id="UP001431693">
    <property type="component" value="Unassembled WGS sequence"/>
</dbReference>
<dbReference type="PANTHER" id="PTHR34039:SF1">
    <property type="entry name" value="UPF0102 PROTEIN YRAN"/>
    <property type="match status" value="1"/>
</dbReference>
<keyword evidence="4" id="KW-1185">Reference proteome</keyword>
<accession>A0ABT6ZIZ3</accession>
<dbReference type="InterPro" id="IPR011856">
    <property type="entry name" value="tRNA_endonuc-like_dom_sf"/>
</dbReference>
<dbReference type="Gene3D" id="3.40.1350.10">
    <property type="match status" value="1"/>
</dbReference>
<comment type="similarity">
    <text evidence="1 2">Belongs to the UPF0102 family.</text>
</comment>
<dbReference type="HAMAP" id="MF_00048">
    <property type="entry name" value="UPF0102"/>
    <property type="match status" value="1"/>
</dbReference>
<evidence type="ECO:0000256" key="1">
    <source>
        <dbReference type="ARBA" id="ARBA00006738"/>
    </source>
</evidence>
<dbReference type="Pfam" id="PF02021">
    <property type="entry name" value="UPF0102"/>
    <property type="match status" value="1"/>
</dbReference>
<dbReference type="InterPro" id="IPR011335">
    <property type="entry name" value="Restrct_endonuc-II-like"/>
</dbReference>
<protein>
    <recommendedName>
        <fullName evidence="2">UPF0102 protein QJ043_02810</fullName>
    </recommendedName>
</protein>
<proteinExistence type="inferred from homology"/>
<comment type="caution">
    <text evidence="3">The sequence shown here is derived from an EMBL/GenBank/DDBJ whole genome shotgun (WGS) entry which is preliminary data.</text>
</comment>
<evidence type="ECO:0000313" key="4">
    <source>
        <dbReference type="Proteomes" id="UP001431693"/>
    </source>
</evidence>
<evidence type="ECO:0000256" key="2">
    <source>
        <dbReference type="HAMAP-Rule" id="MF_00048"/>
    </source>
</evidence>
<dbReference type="EMBL" id="JASJEX010000001">
    <property type="protein sequence ID" value="MDJ1129015.1"/>
    <property type="molecule type" value="Genomic_DNA"/>
</dbReference>
<dbReference type="PANTHER" id="PTHR34039">
    <property type="entry name" value="UPF0102 PROTEIN YRAN"/>
    <property type="match status" value="1"/>
</dbReference>
<name>A0ABT6ZIZ3_9ACTN</name>
<organism evidence="3 4">
    <name type="scientific">Kribbibacterium absianum</name>
    <dbReference type="NCBI Taxonomy" id="3044210"/>
    <lineage>
        <taxon>Bacteria</taxon>
        <taxon>Bacillati</taxon>
        <taxon>Actinomycetota</taxon>
        <taxon>Coriobacteriia</taxon>
        <taxon>Coriobacteriales</taxon>
        <taxon>Kribbibacteriaceae</taxon>
        <taxon>Kribbibacterium</taxon>
    </lineage>
</organism>
<evidence type="ECO:0000313" key="3">
    <source>
        <dbReference type="EMBL" id="MDJ1129015.1"/>
    </source>
</evidence>
<reference evidence="3" key="1">
    <citation type="submission" date="2023-05" db="EMBL/GenBank/DDBJ databases">
        <title>[olsenella] sp. nov., isolated from a pig farm feces dump.</title>
        <authorList>
            <person name="Chang Y.-H."/>
        </authorList>
    </citation>
    <scope>NUCLEOTIDE SEQUENCE</scope>
    <source>
        <strain evidence="3">YH-ols2217</strain>
    </source>
</reference>
<dbReference type="RefSeq" id="WP_283712647.1">
    <property type="nucleotide sequence ID" value="NZ_JASJEW010000001.1"/>
</dbReference>
<sequence>MGGTAAGARRPRLFEVDPDKLLDEGVAPWDVFPRPDKPLEEYTAKEVGTEGERLALVYLARKGFQILDVNWRCRYGEADIVALDPKAEDTAVLVEVKTALDLGRRDLVMPELHVSRGKRDRYRRMGLQYLIDHAELETARFDVVAVTILDERLAKLRHLVGAFWGDGR</sequence>
<gene>
    <name evidence="3" type="ORF">QJ043_02810</name>
</gene>
<dbReference type="InterPro" id="IPR003509">
    <property type="entry name" value="UPF0102_YraN-like"/>
</dbReference>